<keyword evidence="9" id="KW-0472">Membrane</keyword>
<comment type="subcellular location">
    <subcellularLocation>
        <location evidence="1">Cell inner membrane</location>
    </subcellularLocation>
</comment>
<comment type="similarity">
    <text evidence="2">Belongs to the GSP C family.</text>
</comment>
<dbReference type="RefSeq" id="WP_093281449.1">
    <property type="nucleotide sequence ID" value="NZ_FOFS01000001.1"/>
</dbReference>
<keyword evidence="7" id="KW-0653">Protein transport</keyword>
<evidence type="ECO:0000256" key="3">
    <source>
        <dbReference type="ARBA" id="ARBA00022448"/>
    </source>
</evidence>
<gene>
    <name evidence="11" type="ORF">SAMN04488038_101485</name>
</gene>
<evidence type="ECO:0000256" key="7">
    <source>
        <dbReference type="ARBA" id="ARBA00022927"/>
    </source>
</evidence>
<evidence type="ECO:0000313" key="12">
    <source>
        <dbReference type="Proteomes" id="UP000199233"/>
    </source>
</evidence>
<dbReference type="STRING" id="489703.SAMN04488038_101485"/>
<dbReference type="Gene3D" id="2.30.30.830">
    <property type="match status" value="1"/>
</dbReference>
<evidence type="ECO:0000256" key="6">
    <source>
        <dbReference type="ARBA" id="ARBA00022692"/>
    </source>
</evidence>
<dbReference type="Pfam" id="PF11356">
    <property type="entry name" value="T2SSC"/>
    <property type="match status" value="1"/>
</dbReference>
<keyword evidence="6" id="KW-0812">Transmembrane</keyword>
<dbReference type="InterPro" id="IPR036034">
    <property type="entry name" value="PDZ_sf"/>
</dbReference>
<evidence type="ECO:0000256" key="8">
    <source>
        <dbReference type="ARBA" id="ARBA00022989"/>
    </source>
</evidence>
<dbReference type="AlphaFoldDB" id="A0A1H9APU5"/>
<keyword evidence="4" id="KW-1003">Cell membrane</keyword>
<evidence type="ECO:0000256" key="9">
    <source>
        <dbReference type="ARBA" id="ARBA00023136"/>
    </source>
</evidence>
<sequence length="284" mass="30743">MAQSISLQRLSRWYEQYGRQLPPAATLILLLISAHLAARLCWSLIPLPAEVRWQPPVISPSSRPDARQVDVQALAERHLFGTWQAPTAADAAEAPETRLSLTLLGILASSKPEGSRALIGSSDGEEKPYAISDEVIRGVTLQAIFADRVVLSRNGVLETLRLQKDAPIEGSTPDQNVSSAAGSQLGQIRDQIMADPSKAAQYIRVQPAMVNGAMRGFRIYPGREREAFNNLGLRPGDLVTAVNGIQLDDSQKALQTLTDMAKVGSASVTIERGGQSQLLNLNFN</sequence>
<keyword evidence="5" id="KW-0997">Cell inner membrane</keyword>
<dbReference type="GO" id="GO:0015628">
    <property type="term" value="P:protein secretion by the type II secretion system"/>
    <property type="evidence" value="ECO:0007669"/>
    <property type="project" value="InterPro"/>
</dbReference>
<evidence type="ECO:0000259" key="10">
    <source>
        <dbReference type="Pfam" id="PF11356"/>
    </source>
</evidence>
<accession>A0A1H9APU5</accession>
<dbReference type="Proteomes" id="UP000199233">
    <property type="component" value="Unassembled WGS sequence"/>
</dbReference>
<keyword evidence="8" id="KW-1133">Transmembrane helix</keyword>
<dbReference type="EMBL" id="FOFS01000001">
    <property type="protein sequence ID" value="SEP78679.1"/>
    <property type="molecule type" value="Genomic_DNA"/>
</dbReference>
<feature type="domain" description="Type II secretion system protein GspC N-terminal" evidence="10">
    <location>
        <begin position="28"/>
        <end position="162"/>
    </location>
</feature>
<dbReference type="InterPro" id="IPR024961">
    <property type="entry name" value="T2SS_GspC_N"/>
</dbReference>
<evidence type="ECO:0000256" key="1">
    <source>
        <dbReference type="ARBA" id="ARBA00004533"/>
    </source>
</evidence>
<dbReference type="InterPro" id="IPR001639">
    <property type="entry name" value="T2SS_protein-GspC"/>
</dbReference>
<name>A0A1H9APU5_9GAMM</name>
<proteinExistence type="inferred from homology"/>
<evidence type="ECO:0000313" key="11">
    <source>
        <dbReference type="EMBL" id="SEP78679.1"/>
    </source>
</evidence>
<protein>
    <submittedName>
        <fullName evidence="11">Type II secretion system protein C (GspC)</fullName>
    </submittedName>
</protein>
<evidence type="ECO:0000256" key="4">
    <source>
        <dbReference type="ARBA" id="ARBA00022475"/>
    </source>
</evidence>
<evidence type="ECO:0000256" key="5">
    <source>
        <dbReference type="ARBA" id="ARBA00022519"/>
    </source>
</evidence>
<keyword evidence="3" id="KW-0813">Transport</keyword>
<dbReference type="Gene3D" id="2.30.42.10">
    <property type="match status" value="1"/>
</dbReference>
<dbReference type="SUPFAM" id="SSF50156">
    <property type="entry name" value="PDZ domain-like"/>
    <property type="match status" value="1"/>
</dbReference>
<dbReference type="OrthoDB" id="1491375at2"/>
<organism evidence="11 12">
    <name type="scientific">Solimonas aquatica</name>
    <dbReference type="NCBI Taxonomy" id="489703"/>
    <lineage>
        <taxon>Bacteria</taxon>
        <taxon>Pseudomonadati</taxon>
        <taxon>Pseudomonadota</taxon>
        <taxon>Gammaproteobacteria</taxon>
        <taxon>Nevskiales</taxon>
        <taxon>Nevskiaceae</taxon>
        <taxon>Solimonas</taxon>
    </lineage>
</organism>
<evidence type="ECO:0000256" key="2">
    <source>
        <dbReference type="ARBA" id="ARBA00007986"/>
    </source>
</evidence>
<keyword evidence="12" id="KW-1185">Reference proteome</keyword>
<reference evidence="11 12" key="1">
    <citation type="submission" date="2016-10" db="EMBL/GenBank/DDBJ databases">
        <authorList>
            <person name="de Groot N.N."/>
        </authorList>
    </citation>
    <scope>NUCLEOTIDE SEQUENCE [LARGE SCALE GENOMIC DNA]</scope>
    <source>
        <strain evidence="11 12">DSM 25927</strain>
    </source>
</reference>
<dbReference type="GO" id="GO:0005886">
    <property type="term" value="C:plasma membrane"/>
    <property type="evidence" value="ECO:0007669"/>
    <property type="project" value="UniProtKB-SubCell"/>
</dbReference>
<dbReference type="GO" id="GO:0015627">
    <property type="term" value="C:type II protein secretion system complex"/>
    <property type="evidence" value="ECO:0007669"/>
    <property type="project" value="InterPro"/>
</dbReference>
<dbReference type="NCBIfam" id="TIGR01713">
    <property type="entry name" value="typeII_sec_gspC"/>
    <property type="match status" value="1"/>
</dbReference>